<proteinExistence type="predicted"/>
<feature type="transmembrane region" description="Helical" evidence="1">
    <location>
        <begin position="6"/>
        <end position="26"/>
    </location>
</feature>
<dbReference type="AlphaFoldDB" id="A0A2U8GLE9"/>
<accession>A0A2U8GLE9</accession>
<keyword evidence="1" id="KW-0812">Transmembrane</keyword>
<keyword evidence="3" id="KW-1185">Reference proteome</keyword>
<keyword evidence="1" id="KW-0472">Membrane</keyword>
<protein>
    <submittedName>
        <fullName evidence="2">Uncharacterized protein</fullName>
    </submittedName>
</protein>
<dbReference type="EMBL" id="CP022187">
    <property type="protein sequence ID" value="AWI74412.1"/>
    <property type="molecule type" value="Genomic_DNA"/>
</dbReference>
<feature type="transmembrane region" description="Helical" evidence="1">
    <location>
        <begin position="38"/>
        <end position="58"/>
    </location>
</feature>
<evidence type="ECO:0000256" key="1">
    <source>
        <dbReference type="SAM" id="Phobius"/>
    </source>
</evidence>
<reference evidence="2 3" key="1">
    <citation type="submission" date="2017-06" db="EMBL/GenBank/DDBJ databases">
        <title>Azoarcus.</title>
        <authorList>
            <person name="Woo J.-H."/>
            <person name="Kim H.-S."/>
        </authorList>
    </citation>
    <scope>NUCLEOTIDE SEQUENCE [LARGE SCALE GENOMIC DNA]</scope>
    <source>
        <strain evidence="2 3">TSPY31</strain>
    </source>
</reference>
<keyword evidence="1" id="KW-1133">Transmembrane helix</keyword>
<evidence type="ECO:0000313" key="3">
    <source>
        <dbReference type="Proteomes" id="UP000244930"/>
    </source>
</evidence>
<organism evidence="2 3">
    <name type="scientific">Parazoarcus communis</name>
    <dbReference type="NCBI Taxonomy" id="41977"/>
    <lineage>
        <taxon>Bacteria</taxon>
        <taxon>Pseudomonadati</taxon>
        <taxon>Pseudomonadota</taxon>
        <taxon>Betaproteobacteria</taxon>
        <taxon>Rhodocyclales</taxon>
        <taxon>Zoogloeaceae</taxon>
        <taxon>Parazoarcus</taxon>
    </lineage>
</organism>
<dbReference type="Proteomes" id="UP000244930">
    <property type="component" value="Chromosome"/>
</dbReference>
<evidence type="ECO:0000313" key="2">
    <source>
        <dbReference type="EMBL" id="AWI74412.1"/>
    </source>
</evidence>
<gene>
    <name evidence="2" type="ORF">CEW83_03575</name>
</gene>
<dbReference type="KEGG" id="acom:CEW83_03575"/>
<sequence length="92" mass="10033">MVLPHFSAVFAAFLCLGLAMIFLLGFPESTGAAMLPRNIVDAGITLLVTTLGMNISFVNGNDEISWKLENTMKKQCDTKNNLVRQCTIKVLA</sequence>
<name>A0A2U8GLE9_9RHOO</name>